<proteinExistence type="predicted"/>
<sequence>MDYEHGVTFDLLHDAVAADPHAKCGSDLAGVGLGVGGELVERLEDFAYAGRIVGEVSGELFSAFSRQSSV</sequence>
<dbReference type="AlphaFoldDB" id="A0A927MR80"/>
<evidence type="ECO:0000313" key="2">
    <source>
        <dbReference type="Proteomes" id="UP000638648"/>
    </source>
</evidence>
<dbReference type="EMBL" id="JADBEM010000001">
    <property type="protein sequence ID" value="MBE1604762.1"/>
    <property type="molecule type" value="Genomic_DNA"/>
</dbReference>
<comment type="caution">
    <text evidence="1">The sequence shown here is derived from an EMBL/GenBank/DDBJ whole genome shotgun (WGS) entry which is preliminary data.</text>
</comment>
<organism evidence="1 2">
    <name type="scientific">Actinopolymorpha pittospori</name>
    <dbReference type="NCBI Taxonomy" id="648752"/>
    <lineage>
        <taxon>Bacteria</taxon>
        <taxon>Bacillati</taxon>
        <taxon>Actinomycetota</taxon>
        <taxon>Actinomycetes</taxon>
        <taxon>Propionibacteriales</taxon>
        <taxon>Actinopolymorphaceae</taxon>
        <taxon>Actinopolymorpha</taxon>
    </lineage>
</organism>
<name>A0A927MR80_9ACTN</name>
<protein>
    <submittedName>
        <fullName evidence="1">Uncharacterized protein</fullName>
    </submittedName>
</protein>
<accession>A0A927MR80</accession>
<evidence type="ECO:0000313" key="1">
    <source>
        <dbReference type="EMBL" id="MBE1604762.1"/>
    </source>
</evidence>
<dbReference type="Proteomes" id="UP000638648">
    <property type="component" value="Unassembled WGS sequence"/>
</dbReference>
<reference evidence="1" key="1">
    <citation type="submission" date="2020-10" db="EMBL/GenBank/DDBJ databases">
        <title>Sequencing the genomes of 1000 actinobacteria strains.</title>
        <authorList>
            <person name="Klenk H.-P."/>
        </authorList>
    </citation>
    <scope>NUCLEOTIDE SEQUENCE</scope>
    <source>
        <strain evidence="1">DSM 45354</strain>
    </source>
</reference>
<dbReference type="RefSeq" id="WP_192749236.1">
    <property type="nucleotide sequence ID" value="NZ_BAABJL010000114.1"/>
</dbReference>
<gene>
    <name evidence="1" type="ORF">HEB94_001610</name>
</gene>
<keyword evidence="2" id="KW-1185">Reference proteome</keyword>